<keyword evidence="6 10" id="KW-1133">Transmembrane helix</keyword>
<evidence type="ECO:0000256" key="1">
    <source>
        <dbReference type="ARBA" id="ARBA00004651"/>
    </source>
</evidence>
<evidence type="ECO:0000313" key="12">
    <source>
        <dbReference type="Proteomes" id="UP000297026"/>
    </source>
</evidence>
<dbReference type="Proteomes" id="UP000297026">
    <property type="component" value="Unassembled WGS sequence"/>
</dbReference>
<dbReference type="Pfam" id="PF02949">
    <property type="entry name" value="7tm_6"/>
    <property type="match status" value="1"/>
</dbReference>
<organism evidence="11 12">
    <name type="scientific">Diachasma alloeum</name>
    <dbReference type="NCBI Taxonomy" id="454923"/>
    <lineage>
        <taxon>Eukaryota</taxon>
        <taxon>Metazoa</taxon>
        <taxon>Ecdysozoa</taxon>
        <taxon>Arthropoda</taxon>
        <taxon>Hexapoda</taxon>
        <taxon>Insecta</taxon>
        <taxon>Pterygota</taxon>
        <taxon>Neoptera</taxon>
        <taxon>Endopterygota</taxon>
        <taxon>Hymenoptera</taxon>
        <taxon>Apocrita</taxon>
        <taxon>Ichneumonoidea</taxon>
        <taxon>Braconidae</taxon>
        <taxon>Opiinae</taxon>
        <taxon>Diachasma</taxon>
    </lineage>
</organism>
<evidence type="ECO:0000256" key="4">
    <source>
        <dbReference type="ARBA" id="ARBA00022692"/>
    </source>
</evidence>
<evidence type="ECO:0000256" key="7">
    <source>
        <dbReference type="ARBA" id="ARBA00023136"/>
    </source>
</evidence>
<evidence type="ECO:0000256" key="8">
    <source>
        <dbReference type="ARBA" id="ARBA00023170"/>
    </source>
</evidence>
<keyword evidence="7 10" id="KW-0472">Membrane</keyword>
<keyword evidence="8 11" id="KW-0675">Receptor</keyword>
<name>A0A4E0RSK0_9HYME</name>
<dbReference type="GO" id="GO:0007165">
    <property type="term" value="P:signal transduction"/>
    <property type="evidence" value="ECO:0007669"/>
    <property type="project" value="UniProtKB-KW"/>
</dbReference>
<accession>A0A4E0RSK0</accession>
<dbReference type="GO" id="GO:0005886">
    <property type="term" value="C:plasma membrane"/>
    <property type="evidence" value="ECO:0007669"/>
    <property type="project" value="UniProtKB-SubCell"/>
</dbReference>
<dbReference type="EMBL" id="ML158574">
    <property type="protein sequence ID" value="THK32907.1"/>
    <property type="molecule type" value="Genomic_DNA"/>
</dbReference>
<evidence type="ECO:0000256" key="9">
    <source>
        <dbReference type="ARBA" id="ARBA00023224"/>
    </source>
</evidence>
<evidence type="ECO:0000256" key="2">
    <source>
        <dbReference type="ARBA" id="ARBA00022475"/>
    </source>
</evidence>
<feature type="non-terminal residue" evidence="11">
    <location>
        <position position="398"/>
    </location>
</feature>
<dbReference type="GO" id="GO:0004984">
    <property type="term" value="F:olfactory receptor activity"/>
    <property type="evidence" value="ECO:0007669"/>
    <property type="project" value="InterPro"/>
</dbReference>
<dbReference type="PANTHER" id="PTHR21137:SF35">
    <property type="entry name" value="ODORANT RECEPTOR 19A-RELATED"/>
    <property type="match status" value="1"/>
</dbReference>
<dbReference type="PANTHER" id="PTHR21137">
    <property type="entry name" value="ODORANT RECEPTOR"/>
    <property type="match status" value="1"/>
</dbReference>
<evidence type="ECO:0000256" key="3">
    <source>
        <dbReference type="ARBA" id="ARBA00022606"/>
    </source>
</evidence>
<comment type="subcellular location">
    <subcellularLocation>
        <location evidence="1">Cell membrane</location>
        <topology evidence="1">Multi-pass membrane protein</topology>
    </subcellularLocation>
</comment>
<feature type="transmembrane region" description="Helical" evidence="10">
    <location>
        <begin position="76"/>
        <end position="95"/>
    </location>
</feature>
<evidence type="ECO:0000256" key="5">
    <source>
        <dbReference type="ARBA" id="ARBA00022725"/>
    </source>
</evidence>
<gene>
    <name evidence="11" type="primary">Or29</name>
    <name evidence="11" type="ORF">DALL_DALL000070</name>
</gene>
<keyword evidence="4 10" id="KW-0812">Transmembrane</keyword>
<reference evidence="11" key="1">
    <citation type="submission" date="2019-02" db="EMBL/GenBank/DDBJ databases">
        <title>Genome of the parasitoid wasp Diachasma alloeum, an emerging model for ecological speciation and transitions to asexual reproduction.</title>
        <authorList>
            <person name="Robertson H.M."/>
            <person name="Walden K.K."/>
            <person name="Tvedte E.S."/>
            <person name="Hood G.R."/>
            <person name="Feder J.L."/>
            <person name="Forbes A.A."/>
            <person name="Logsdon J.M."/>
            <person name="Mcelroy K.E."/>
        </authorList>
    </citation>
    <scope>NUCLEOTIDE SEQUENCE [LARGE SCALE GENOMIC DNA]</scope>
    <source>
        <strain evidence="11">Michigan</strain>
    </source>
</reference>
<dbReference type="AlphaFoldDB" id="A0A4E0RSK0"/>
<protein>
    <submittedName>
        <fullName evidence="11">Odorant receptor 29</fullName>
    </submittedName>
</protein>
<keyword evidence="3" id="KW-0716">Sensory transduction</keyword>
<dbReference type="InterPro" id="IPR004117">
    <property type="entry name" value="7tm6_olfct_rcpt"/>
</dbReference>
<keyword evidence="9" id="KW-0807">Transducer</keyword>
<feature type="transmembrane region" description="Helical" evidence="10">
    <location>
        <begin position="133"/>
        <end position="154"/>
    </location>
</feature>
<feature type="transmembrane region" description="Helical" evidence="10">
    <location>
        <begin position="45"/>
        <end position="64"/>
    </location>
</feature>
<evidence type="ECO:0000256" key="6">
    <source>
        <dbReference type="ARBA" id="ARBA00022989"/>
    </source>
</evidence>
<feature type="transmembrane region" description="Helical" evidence="10">
    <location>
        <begin position="267"/>
        <end position="288"/>
    </location>
</feature>
<dbReference type="GO" id="GO:0005549">
    <property type="term" value="F:odorant binding"/>
    <property type="evidence" value="ECO:0007669"/>
    <property type="project" value="InterPro"/>
</dbReference>
<feature type="transmembrane region" description="Helical" evidence="10">
    <location>
        <begin position="300"/>
        <end position="322"/>
    </location>
</feature>
<evidence type="ECO:0000313" key="11">
    <source>
        <dbReference type="EMBL" id="THK32907.1"/>
    </source>
</evidence>
<proteinExistence type="predicted"/>
<keyword evidence="2" id="KW-1003">Cell membrane</keyword>
<sequence length="398" mass="44684">METTTQFTTIWNDNIAYAFGLYRLITQSLGIWPFTCHKFISKCQVLIVCVLQLTMMISIIGEMHLQCGEVSDKIQNISLCSCAFMTIVKVTIIRAHNPRMHEIMMSAMQDWLCVKTADDNKKMRSCAKLGRSICLFQMIGAYVTAIPIILSGFAGHSAVNTTNSTDSDIKILPLGTVCLFQQMSSSFYTSVYIIQCIQLLITCTGNVGCDCYFFGVTMHLSGQIEKLTDDMERFGKEKEDTDCHEKLVALVKRQNHLLELAENLETTFNIVILVELSALTYEICLIALQMVVNLRMGNSVVIINNIIMLQILYLQLFLYSYAGERLSSGLENLGSAIYSSEWCDSPSKVTKDLIFVMMRCRKSFALTAGKVCVMNLESFTNIIKAVGSYFSVLLAMFD</sequence>
<keyword evidence="12" id="KW-1185">Reference proteome</keyword>
<keyword evidence="5" id="KW-0552">Olfaction</keyword>
<evidence type="ECO:0000256" key="10">
    <source>
        <dbReference type="SAM" id="Phobius"/>
    </source>
</evidence>